<evidence type="ECO:0008006" key="5">
    <source>
        <dbReference type="Google" id="ProtNLM"/>
    </source>
</evidence>
<evidence type="ECO:0000313" key="4">
    <source>
        <dbReference type="Proteomes" id="UP000799767"/>
    </source>
</evidence>
<dbReference type="Pfam" id="PF04371">
    <property type="entry name" value="PAD_porph"/>
    <property type="match status" value="1"/>
</dbReference>
<accession>A0A6A6PTU2</accession>
<dbReference type="GO" id="GO:0004668">
    <property type="term" value="F:protein-arginine deiminase activity"/>
    <property type="evidence" value="ECO:0007669"/>
    <property type="project" value="InterPro"/>
</dbReference>
<evidence type="ECO:0000256" key="1">
    <source>
        <dbReference type="ARBA" id="ARBA00022801"/>
    </source>
</evidence>
<dbReference type="OrthoDB" id="544103at2759"/>
<dbReference type="GeneID" id="54479237"/>
<dbReference type="Proteomes" id="UP000799767">
    <property type="component" value="Unassembled WGS sequence"/>
</dbReference>
<evidence type="ECO:0000313" key="3">
    <source>
        <dbReference type="EMBL" id="KAF2483111.1"/>
    </source>
</evidence>
<dbReference type="EMBL" id="MU001635">
    <property type="protein sequence ID" value="KAF2483111.1"/>
    <property type="molecule type" value="Genomic_DNA"/>
</dbReference>
<reference evidence="3" key="1">
    <citation type="journal article" date="2020" name="Stud. Mycol.">
        <title>101 Dothideomycetes genomes: a test case for predicting lifestyles and emergence of pathogens.</title>
        <authorList>
            <person name="Haridas S."/>
            <person name="Albert R."/>
            <person name="Binder M."/>
            <person name="Bloem J."/>
            <person name="Labutti K."/>
            <person name="Salamov A."/>
            <person name="Andreopoulos B."/>
            <person name="Baker S."/>
            <person name="Barry K."/>
            <person name="Bills G."/>
            <person name="Bluhm B."/>
            <person name="Cannon C."/>
            <person name="Castanera R."/>
            <person name="Culley D."/>
            <person name="Daum C."/>
            <person name="Ezra D."/>
            <person name="Gonzalez J."/>
            <person name="Henrissat B."/>
            <person name="Kuo A."/>
            <person name="Liang C."/>
            <person name="Lipzen A."/>
            <person name="Lutzoni F."/>
            <person name="Magnuson J."/>
            <person name="Mondo S."/>
            <person name="Nolan M."/>
            <person name="Ohm R."/>
            <person name="Pangilinan J."/>
            <person name="Park H.-J."/>
            <person name="Ramirez L."/>
            <person name="Alfaro M."/>
            <person name="Sun H."/>
            <person name="Tritt A."/>
            <person name="Yoshinaga Y."/>
            <person name="Zwiers L.-H."/>
            <person name="Turgeon B."/>
            <person name="Goodwin S."/>
            <person name="Spatafora J."/>
            <person name="Crous P."/>
            <person name="Grigoriev I."/>
        </authorList>
    </citation>
    <scope>NUCLEOTIDE SEQUENCE</scope>
    <source>
        <strain evidence="3">CBS 113389</strain>
    </source>
</reference>
<dbReference type="GO" id="GO:0047632">
    <property type="term" value="F:agmatine deiminase activity"/>
    <property type="evidence" value="ECO:0007669"/>
    <property type="project" value="TreeGrafter"/>
</dbReference>
<dbReference type="RefSeq" id="XP_033589681.1">
    <property type="nucleotide sequence ID" value="XM_033738235.1"/>
</dbReference>
<name>A0A6A6PTU2_9PEZI</name>
<dbReference type="PANTHER" id="PTHR31377:SF0">
    <property type="entry name" value="AGMATINE DEIMINASE-RELATED"/>
    <property type="match status" value="1"/>
</dbReference>
<proteinExistence type="predicted"/>
<dbReference type="SUPFAM" id="SSF55909">
    <property type="entry name" value="Pentein"/>
    <property type="match status" value="1"/>
</dbReference>
<evidence type="ECO:0000256" key="2">
    <source>
        <dbReference type="SAM" id="SignalP"/>
    </source>
</evidence>
<gene>
    <name evidence="3" type="ORF">BDY17DRAFT_353372</name>
</gene>
<protein>
    <recommendedName>
        <fullName evidence="5">Agmatine deiminase</fullName>
    </recommendedName>
</protein>
<dbReference type="InterPro" id="IPR007466">
    <property type="entry name" value="Peptidyl-Arg-deiminase_porph"/>
</dbReference>
<organism evidence="3 4">
    <name type="scientific">Neohortaea acidophila</name>
    <dbReference type="NCBI Taxonomy" id="245834"/>
    <lineage>
        <taxon>Eukaryota</taxon>
        <taxon>Fungi</taxon>
        <taxon>Dikarya</taxon>
        <taxon>Ascomycota</taxon>
        <taxon>Pezizomycotina</taxon>
        <taxon>Dothideomycetes</taxon>
        <taxon>Dothideomycetidae</taxon>
        <taxon>Mycosphaerellales</taxon>
        <taxon>Teratosphaeriaceae</taxon>
        <taxon>Neohortaea</taxon>
    </lineage>
</organism>
<feature type="signal peptide" evidence="2">
    <location>
        <begin position="1"/>
        <end position="22"/>
    </location>
</feature>
<dbReference type="Gene3D" id="3.75.10.10">
    <property type="entry name" value="L-arginine/glycine Amidinotransferase, Chain A"/>
    <property type="match status" value="1"/>
</dbReference>
<feature type="chain" id="PRO_5025556251" description="Agmatine deiminase" evidence="2">
    <location>
        <begin position="23"/>
        <end position="408"/>
    </location>
</feature>
<dbReference type="PANTHER" id="PTHR31377">
    <property type="entry name" value="AGMATINE DEIMINASE-RELATED"/>
    <property type="match status" value="1"/>
</dbReference>
<feature type="non-terminal residue" evidence="3">
    <location>
        <position position="408"/>
    </location>
</feature>
<dbReference type="GO" id="GO:0009446">
    <property type="term" value="P:putrescine biosynthetic process"/>
    <property type="evidence" value="ECO:0007669"/>
    <property type="project" value="InterPro"/>
</dbReference>
<sequence>MAYMRTLWALLVLKISLAMSSAAEGRPNRYHLPAESSQHAGTIMTWPTAHSIFTPSWSYSAANVTATRLELANLITSIAQYEPVQVFVRDPASYSNNVNDACGYESAHRLLKGHPNVTLHTSTNVDSLWSRDNGALFAYTVNGQKVNNTWYSHDDPGVGFERTDTSSSVVGLVLSFDQWGRKLPPSPESYMAADETQRMGLSSVLAPFVGEGGAIEVDGEGTLIATESSLLNPNRNPGVTKARMEGYFFEMFGVAKTIWIPGFRGYDITDDHIDGLVRFGGLTADGKRTVFVDRPYVAPNATRKERENALSDYNPCMRILGASTDAKGREFNIVVLQEPDPKIVLGKNYDPASGPSVAYVNFHVVNGAVMLSKFGDAQADNEAARLVAENMPGRTVVQVYTHQLAIQG</sequence>
<keyword evidence="2" id="KW-0732">Signal</keyword>
<keyword evidence="4" id="KW-1185">Reference proteome</keyword>
<keyword evidence="1" id="KW-0378">Hydrolase</keyword>
<dbReference type="AlphaFoldDB" id="A0A6A6PTU2"/>